<proteinExistence type="predicted"/>
<accession>A0ACB8T0C0</accession>
<keyword evidence="2" id="KW-1185">Reference proteome</keyword>
<evidence type="ECO:0000313" key="1">
    <source>
        <dbReference type="EMBL" id="KAI0061907.1"/>
    </source>
</evidence>
<reference evidence="1" key="2">
    <citation type="journal article" date="2022" name="New Phytol.">
        <title>Evolutionary transition to the ectomycorrhizal habit in the genomes of a hyperdiverse lineage of mushroom-forming fungi.</title>
        <authorList>
            <person name="Looney B."/>
            <person name="Miyauchi S."/>
            <person name="Morin E."/>
            <person name="Drula E."/>
            <person name="Courty P.E."/>
            <person name="Kohler A."/>
            <person name="Kuo A."/>
            <person name="LaButti K."/>
            <person name="Pangilinan J."/>
            <person name="Lipzen A."/>
            <person name="Riley R."/>
            <person name="Andreopoulos W."/>
            <person name="He G."/>
            <person name="Johnson J."/>
            <person name="Nolan M."/>
            <person name="Tritt A."/>
            <person name="Barry K.W."/>
            <person name="Grigoriev I.V."/>
            <person name="Nagy L.G."/>
            <person name="Hibbett D."/>
            <person name="Henrissat B."/>
            <person name="Matheny P.B."/>
            <person name="Labbe J."/>
            <person name="Martin F.M."/>
        </authorList>
    </citation>
    <scope>NUCLEOTIDE SEQUENCE</scope>
    <source>
        <strain evidence="1">HHB10654</strain>
    </source>
</reference>
<reference evidence="1" key="1">
    <citation type="submission" date="2021-03" db="EMBL/GenBank/DDBJ databases">
        <authorList>
            <consortium name="DOE Joint Genome Institute"/>
            <person name="Ahrendt S."/>
            <person name="Looney B.P."/>
            <person name="Miyauchi S."/>
            <person name="Morin E."/>
            <person name="Drula E."/>
            <person name="Courty P.E."/>
            <person name="Chicoki N."/>
            <person name="Fauchery L."/>
            <person name="Kohler A."/>
            <person name="Kuo A."/>
            <person name="Labutti K."/>
            <person name="Pangilinan J."/>
            <person name="Lipzen A."/>
            <person name="Riley R."/>
            <person name="Andreopoulos W."/>
            <person name="He G."/>
            <person name="Johnson J."/>
            <person name="Barry K.W."/>
            <person name="Grigoriev I.V."/>
            <person name="Nagy L."/>
            <person name="Hibbett D."/>
            <person name="Henrissat B."/>
            <person name="Matheny P.B."/>
            <person name="Labbe J."/>
            <person name="Martin F."/>
        </authorList>
    </citation>
    <scope>NUCLEOTIDE SEQUENCE</scope>
    <source>
        <strain evidence="1">HHB10654</strain>
    </source>
</reference>
<organism evidence="1 2">
    <name type="scientific">Artomyces pyxidatus</name>
    <dbReference type="NCBI Taxonomy" id="48021"/>
    <lineage>
        <taxon>Eukaryota</taxon>
        <taxon>Fungi</taxon>
        <taxon>Dikarya</taxon>
        <taxon>Basidiomycota</taxon>
        <taxon>Agaricomycotina</taxon>
        <taxon>Agaricomycetes</taxon>
        <taxon>Russulales</taxon>
        <taxon>Auriscalpiaceae</taxon>
        <taxon>Artomyces</taxon>
    </lineage>
</organism>
<protein>
    <submittedName>
        <fullName evidence="1">Uncharacterized protein</fullName>
    </submittedName>
</protein>
<name>A0ACB8T0C0_9AGAM</name>
<comment type="caution">
    <text evidence="1">The sequence shown here is derived from an EMBL/GenBank/DDBJ whole genome shotgun (WGS) entry which is preliminary data.</text>
</comment>
<dbReference type="EMBL" id="MU277210">
    <property type="protein sequence ID" value="KAI0061907.1"/>
    <property type="molecule type" value="Genomic_DNA"/>
</dbReference>
<evidence type="ECO:0000313" key="2">
    <source>
        <dbReference type="Proteomes" id="UP000814140"/>
    </source>
</evidence>
<dbReference type="Proteomes" id="UP000814140">
    <property type="component" value="Unassembled WGS sequence"/>
</dbReference>
<sequence>MYNSPHVHANPFQRQPIASTSAAPPNVSRTSWFGCEWTDGDIAPVSPEQLANAANAAHAALAQTSPPAPHAHRPRVDTQQSQRSSGSKKFFYISTEEHGAVRSPHVYRPTHRPPPLQSFLPHEQQRPDYGHTSQEYFGHPSQGYPQAPAHEYGQHPQTNVFQRPEGYTYQWGPSSTPWVQLPDPAQGYSSVHPSVWTDPTAPQAQAPGPFTYFPPAGPPPNFPQKQPPCGPLEAPLPGPFHARDDSSELLPDYASQLGSNPHSQHTGSPHRAADAQSDPHLHLSAEAQYATQHSYHGDDAASLPSARTLRDPESFHPRRPAPRVPSSPSVHNISLPTVSTMNTPDTPSGRASSTSPGDAGRPHLCMCADPSAPAHALHQLPPGWVAEFTAREEEGVQYPLNVRADVISAHISSVADNVTTDQEEKSFETLEEGLAAVMAEEASGGRTTPTQERAEWDRLQRDLQRDPSRRIREVTVESASENGDEGDSGRPSPVDSLLLQTTPEVRHTSSPSSSHERMRLSTAASIPVTDVLYPSSPPDRDATLHLTPENTPPPPASAIQGEGSISGEWCCTPTHGMSLKLNLPGLFSGVVWSAIPGGGPASPAETVRPARHEELSPTDVTGLHVHSTAPSPFPTAIATREGTDLPAQPAPGQRRTRPTPALRVDTSLPNAAQLPLRRASNGPKPEAPVRAPDSPRLPESPTTICSLTYSERADEADYLQSLRADIADAETESTAGQAPSVSSISARPQHGYGHENNRPPNFRVYIAGCVADLENAASVRAAVLPRTCMCTRR</sequence>
<gene>
    <name evidence="1" type="ORF">BV25DRAFT_713936</name>
</gene>